<accession>A0ABY6L3K6</accession>
<name>A0ABY6L3K6_9ARAC</name>
<evidence type="ECO:0000313" key="2">
    <source>
        <dbReference type="Proteomes" id="UP001235939"/>
    </source>
</evidence>
<dbReference type="EMBL" id="CP092875">
    <property type="protein sequence ID" value="UYV75563.1"/>
    <property type="molecule type" value="Genomic_DNA"/>
</dbReference>
<sequence>MVTRARSRAGLGPSCRRYLSKNSLSLDTNFSVFPGFLRDDSSSTRSPTSNFRKRVRLVQLSLEHGSRTLASHVNSLCSRFYAVFRYHVSQNW</sequence>
<organism evidence="1 2">
    <name type="scientific">Cordylochernes scorpioides</name>
    <dbReference type="NCBI Taxonomy" id="51811"/>
    <lineage>
        <taxon>Eukaryota</taxon>
        <taxon>Metazoa</taxon>
        <taxon>Ecdysozoa</taxon>
        <taxon>Arthropoda</taxon>
        <taxon>Chelicerata</taxon>
        <taxon>Arachnida</taxon>
        <taxon>Pseudoscorpiones</taxon>
        <taxon>Cheliferoidea</taxon>
        <taxon>Chernetidae</taxon>
        <taxon>Cordylochernes</taxon>
    </lineage>
</organism>
<protein>
    <submittedName>
        <fullName evidence="1">Uncharacterized protein</fullName>
    </submittedName>
</protein>
<keyword evidence="2" id="KW-1185">Reference proteome</keyword>
<dbReference type="Proteomes" id="UP001235939">
    <property type="component" value="Chromosome 13"/>
</dbReference>
<evidence type="ECO:0000313" key="1">
    <source>
        <dbReference type="EMBL" id="UYV75563.1"/>
    </source>
</evidence>
<proteinExistence type="predicted"/>
<gene>
    <name evidence="1" type="ORF">LAZ67_13000620</name>
</gene>
<reference evidence="1 2" key="1">
    <citation type="submission" date="2022-01" db="EMBL/GenBank/DDBJ databases">
        <title>A chromosomal length assembly of Cordylochernes scorpioides.</title>
        <authorList>
            <person name="Zeh D."/>
            <person name="Zeh J."/>
        </authorList>
    </citation>
    <scope>NUCLEOTIDE SEQUENCE [LARGE SCALE GENOMIC DNA]</scope>
    <source>
        <strain evidence="1">IN4F17</strain>
        <tissue evidence="1">Whole Body</tissue>
    </source>
</reference>